<dbReference type="AlphaFoldDB" id="A0EC45"/>
<proteinExistence type="predicted"/>
<name>A0EC45_PARTE</name>
<evidence type="ECO:0000313" key="2">
    <source>
        <dbReference type="EMBL" id="CAK92862.1"/>
    </source>
</evidence>
<feature type="transmembrane region" description="Helical" evidence="1">
    <location>
        <begin position="437"/>
        <end position="457"/>
    </location>
</feature>
<keyword evidence="3" id="KW-1185">Reference proteome</keyword>
<sequence length="482" mass="54097">MSKNYYCSGKELFSYVCSLTSNTYHIPTNCGPFSQCKQLFQSGALTAEYGCCRQGYLSANAAQIIVYIVILPIVGIGALGALGAGVVKRPFLEATLNFDSESAGNMTMCLQFASQLANIIIIFFQRHPEDPERPIINYEIALIYCLAIPLSQSLGTEFANYLPLGSLLWIQNIFFVAVCPILFLFATKELTLQTQKEQDNDILLKSALVPLEGLKDQQQLQQQEAVLYKQFYNDQCNKFPMFPIVVTVGTFAINEAIILSRTTPGLTSPYYTNETKKERTICAAWNFYMLLLLFAVNTIITLVVYYIKRKEEYTKDAVKFFNCERFYTPGTRFWKIYAAGWVTGIVAGFFGMAAGLIMVTTMSEFGLISAVAGGTANFCYFIICCQLFATVLSNQIEENNFGVGDQFFFYGLGIISVLIFTNIGYYYLKKYNIGHALFYIDFALVLLNIAGNLAWGIETSDRRGYQYLMYPPSSCNVTKVDI</sequence>
<dbReference type="STRING" id="5888.A0EC45"/>
<feature type="transmembrane region" description="Helical" evidence="1">
    <location>
        <begin position="365"/>
        <end position="389"/>
    </location>
</feature>
<dbReference type="PANTHER" id="PTHR14255">
    <property type="entry name" value="CEREBLON"/>
    <property type="match status" value="1"/>
</dbReference>
<dbReference type="GeneID" id="5046044"/>
<accession>A0EC45</accession>
<feature type="transmembrane region" description="Helical" evidence="1">
    <location>
        <begin position="167"/>
        <end position="186"/>
    </location>
</feature>
<dbReference type="OMA" id="FFNCERF"/>
<feature type="transmembrane region" description="Helical" evidence="1">
    <location>
        <begin position="136"/>
        <end position="155"/>
    </location>
</feature>
<dbReference type="GO" id="GO:0043161">
    <property type="term" value="P:proteasome-mediated ubiquitin-dependent protein catabolic process"/>
    <property type="evidence" value="ECO:0000318"/>
    <property type="project" value="GO_Central"/>
</dbReference>
<dbReference type="InParanoid" id="A0EC45"/>
<keyword evidence="1" id="KW-0812">Transmembrane</keyword>
<protein>
    <submittedName>
        <fullName evidence="2">Uncharacterized protein</fullName>
    </submittedName>
</protein>
<keyword evidence="1" id="KW-1133">Transmembrane helix</keyword>
<dbReference type="PANTHER" id="PTHR14255:SF3">
    <property type="entry name" value="SULFITE EXPORTER TAUE_SAFE FAMILY PROTEIN 5-RELATED"/>
    <property type="match status" value="1"/>
</dbReference>
<reference evidence="2 3" key="1">
    <citation type="journal article" date="2006" name="Nature">
        <title>Global trends of whole-genome duplications revealed by the ciliate Paramecium tetraurelia.</title>
        <authorList>
            <consortium name="Genoscope"/>
            <person name="Aury J.-M."/>
            <person name="Jaillon O."/>
            <person name="Duret L."/>
            <person name="Noel B."/>
            <person name="Jubin C."/>
            <person name="Porcel B.M."/>
            <person name="Segurens B."/>
            <person name="Daubin V."/>
            <person name="Anthouard V."/>
            <person name="Aiach N."/>
            <person name="Arnaiz O."/>
            <person name="Billaut A."/>
            <person name="Beisson J."/>
            <person name="Blanc I."/>
            <person name="Bouhouche K."/>
            <person name="Camara F."/>
            <person name="Duharcourt S."/>
            <person name="Guigo R."/>
            <person name="Gogendeau D."/>
            <person name="Katinka M."/>
            <person name="Keller A.-M."/>
            <person name="Kissmehl R."/>
            <person name="Klotz C."/>
            <person name="Koll F."/>
            <person name="Le Moue A."/>
            <person name="Lepere C."/>
            <person name="Malinsky S."/>
            <person name="Nowacki M."/>
            <person name="Nowak J.K."/>
            <person name="Plattner H."/>
            <person name="Poulain J."/>
            <person name="Ruiz F."/>
            <person name="Serrano V."/>
            <person name="Zagulski M."/>
            <person name="Dessen P."/>
            <person name="Betermier M."/>
            <person name="Weissenbach J."/>
            <person name="Scarpelli C."/>
            <person name="Schachter V."/>
            <person name="Sperling L."/>
            <person name="Meyer E."/>
            <person name="Cohen J."/>
            <person name="Wincker P."/>
        </authorList>
    </citation>
    <scope>NUCLEOTIDE SEQUENCE [LARGE SCALE GENOMIC DNA]</scope>
    <source>
        <strain evidence="2 3">Stock d4-2</strain>
    </source>
</reference>
<feature type="transmembrane region" description="Helical" evidence="1">
    <location>
        <begin position="409"/>
        <end position="428"/>
    </location>
</feature>
<dbReference type="KEGG" id="ptm:GSPATT00025598001"/>
<evidence type="ECO:0000313" key="3">
    <source>
        <dbReference type="Proteomes" id="UP000000600"/>
    </source>
</evidence>
<dbReference type="Proteomes" id="UP000000600">
    <property type="component" value="Unassembled WGS sequence"/>
</dbReference>
<feature type="transmembrane region" description="Helical" evidence="1">
    <location>
        <begin position="64"/>
        <end position="83"/>
    </location>
</feature>
<feature type="transmembrane region" description="Helical" evidence="1">
    <location>
        <begin position="103"/>
        <end position="124"/>
    </location>
</feature>
<dbReference type="EMBL" id="CT868670">
    <property type="protein sequence ID" value="CAK92862.1"/>
    <property type="molecule type" value="Genomic_DNA"/>
</dbReference>
<gene>
    <name evidence="2" type="ORF">GSPATT00025598001</name>
</gene>
<keyword evidence="1" id="KW-0472">Membrane</keyword>
<dbReference type="RefSeq" id="XP_001460259.1">
    <property type="nucleotide sequence ID" value="XM_001460222.2"/>
</dbReference>
<organism evidence="2 3">
    <name type="scientific">Paramecium tetraurelia</name>
    <dbReference type="NCBI Taxonomy" id="5888"/>
    <lineage>
        <taxon>Eukaryota</taxon>
        <taxon>Sar</taxon>
        <taxon>Alveolata</taxon>
        <taxon>Ciliophora</taxon>
        <taxon>Intramacronucleata</taxon>
        <taxon>Oligohymenophorea</taxon>
        <taxon>Peniculida</taxon>
        <taxon>Parameciidae</taxon>
        <taxon>Paramecium</taxon>
    </lineage>
</organism>
<feature type="transmembrane region" description="Helical" evidence="1">
    <location>
        <begin position="336"/>
        <end position="358"/>
    </location>
</feature>
<evidence type="ECO:0000256" key="1">
    <source>
        <dbReference type="SAM" id="Phobius"/>
    </source>
</evidence>
<feature type="transmembrane region" description="Helical" evidence="1">
    <location>
        <begin position="285"/>
        <end position="307"/>
    </location>
</feature>
<dbReference type="HOGENOM" id="CLU_045912_0_0_1"/>
<dbReference type="GO" id="GO:0031464">
    <property type="term" value="C:Cul4A-RING E3 ubiquitin ligase complex"/>
    <property type="evidence" value="ECO:0000318"/>
    <property type="project" value="GO_Central"/>
</dbReference>
<dbReference type="OrthoDB" id="301459at2759"/>